<keyword evidence="2" id="KW-0408">Iron</keyword>
<feature type="domain" description="Radical SAM core" evidence="3">
    <location>
        <begin position="1"/>
        <end position="237"/>
    </location>
</feature>
<comment type="caution">
    <text evidence="4">The sequence shown here is derived from an EMBL/GenBank/DDBJ whole genome shotgun (WGS) entry which is preliminary data.</text>
</comment>
<keyword evidence="2" id="KW-0143">Chaperone</keyword>
<dbReference type="SFLD" id="SFLDF00562">
    <property type="entry name" value="HemN-like__clustered_with_heat"/>
    <property type="match status" value="1"/>
</dbReference>
<dbReference type="InterPro" id="IPR058240">
    <property type="entry name" value="rSAM_sf"/>
</dbReference>
<dbReference type="EMBL" id="SMFK01000015">
    <property type="protein sequence ID" value="TDD94590.1"/>
    <property type="molecule type" value="Genomic_DNA"/>
</dbReference>
<dbReference type="NCBIfam" id="TIGR00539">
    <property type="entry name" value="hemN_rel"/>
    <property type="match status" value="1"/>
</dbReference>
<dbReference type="GO" id="GO:0046872">
    <property type="term" value="F:metal ion binding"/>
    <property type="evidence" value="ECO:0007669"/>
    <property type="project" value="UniProtKB-UniRule"/>
</dbReference>
<dbReference type="InterPro" id="IPR023404">
    <property type="entry name" value="rSAM_horseshoe"/>
</dbReference>
<dbReference type="InterPro" id="IPR006638">
    <property type="entry name" value="Elp3/MiaA/NifB-like_rSAM"/>
</dbReference>
<sequence>MSGIYIHIPFCKQACHYCDFHFSTSMKKKDEMVLALAKEIHLRKNESELLDSARNDNSIETIYFGGGTPSVLTTDEIQFLIDAVYKNYSVSENPEITLEANPDDLSTERIIELSKTSINRLSIGIQSFFEDDLQMMNRAHNSAEAKKCLEVATQYFDNISLDLIYGIPGMSNEKWKQNIDTALGFDIPHISSYALTVEPKTALNKLIQTGKIAKPNDEVAAAHFQILVETLEKNGFIHYELSNFGEEDYFSKNNSAYWLGKKYIGIGPSAHSYDGISRSWNVSNNSIYLKSLDENKLPNEIEILSKTDRYNEYIMTGLRTIWGVSLERIEKEFGISYLDYLNNQVQKFIKDDLLEIVTSSDSTFGRNCIEKILKTTKKGKFLTDGIASDLFYLNLEV</sequence>
<evidence type="ECO:0000313" key="5">
    <source>
        <dbReference type="Proteomes" id="UP000295479"/>
    </source>
</evidence>
<name>A0A4R5C8U4_9FLAO</name>
<evidence type="ECO:0000256" key="1">
    <source>
        <dbReference type="ARBA" id="ARBA00006100"/>
    </source>
</evidence>
<dbReference type="InterPro" id="IPR034505">
    <property type="entry name" value="Coproporphyrinogen-III_oxidase"/>
</dbReference>
<dbReference type="PANTHER" id="PTHR13932">
    <property type="entry name" value="COPROPORPHYRINIGEN III OXIDASE"/>
    <property type="match status" value="1"/>
</dbReference>
<organism evidence="4 5">
    <name type="scientific">Flavobacterium cellulosilyticum</name>
    <dbReference type="NCBI Taxonomy" id="2541731"/>
    <lineage>
        <taxon>Bacteria</taxon>
        <taxon>Pseudomonadati</taxon>
        <taxon>Bacteroidota</taxon>
        <taxon>Flavobacteriia</taxon>
        <taxon>Flavobacteriales</taxon>
        <taxon>Flavobacteriaceae</taxon>
        <taxon>Flavobacterium</taxon>
    </lineage>
</organism>
<evidence type="ECO:0000313" key="4">
    <source>
        <dbReference type="EMBL" id="TDD94590.1"/>
    </source>
</evidence>
<keyword evidence="2" id="KW-0963">Cytoplasm</keyword>
<protein>
    <recommendedName>
        <fullName evidence="2">Heme chaperone HemW</fullName>
    </recommendedName>
</protein>
<comment type="similarity">
    <text evidence="1">Belongs to the anaerobic coproporphyrinogen-III oxidase family. HemW subfamily.</text>
</comment>
<accession>A0A4R5C8U4</accession>
<dbReference type="Gene3D" id="3.80.30.20">
    <property type="entry name" value="tm_1862 like domain"/>
    <property type="match status" value="1"/>
</dbReference>
<gene>
    <name evidence="4" type="primary">hemW</name>
    <name evidence="4" type="ORF">E0F76_16360</name>
</gene>
<dbReference type="AlphaFoldDB" id="A0A4R5C8U4"/>
<dbReference type="PROSITE" id="PS51918">
    <property type="entry name" value="RADICAL_SAM"/>
    <property type="match status" value="1"/>
</dbReference>
<keyword evidence="2" id="KW-0349">Heme</keyword>
<keyword evidence="2" id="KW-0004">4Fe-4S</keyword>
<dbReference type="SMART" id="SM00729">
    <property type="entry name" value="Elp3"/>
    <property type="match status" value="1"/>
</dbReference>
<comment type="function">
    <text evidence="2">Probably acts as a heme chaperone, transferring heme to an unknown acceptor. Binds one molecule of heme per monomer, possibly covalently. Binds 1 [4Fe-4S] cluster. The cluster is coordinated with 3 cysteines and an exchangeable S-adenosyl-L-methionine.</text>
</comment>
<proteinExistence type="inferred from homology"/>
<dbReference type="OrthoDB" id="9808022at2"/>
<dbReference type="CDD" id="cd01335">
    <property type="entry name" value="Radical_SAM"/>
    <property type="match status" value="1"/>
</dbReference>
<dbReference type="Pfam" id="PF04055">
    <property type="entry name" value="Radical_SAM"/>
    <property type="match status" value="1"/>
</dbReference>
<keyword evidence="5" id="KW-1185">Reference proteome</keyword>
<dbReference type="InterPro" id="IPR010723">
    <property type="entry name" value="HemN_C"/>
</dbReference>
<dbReference type="Pfam" id="PF06969">
    <property type="entry name" value="HemN_C"/>
    <property type="match status" value="1"/>
</dbReference>
<dbReference type="GO" id="GO:0005737">
    <property type="term" value="C:cytoplasm"/>
    <property type="evidence" value="ECO:0007669"/>
    <property type="project" value="UniProtKB-SubCell"/>
</dbReference>
<evidence type="ECO:0000259" key="3">
    <source>
        <dbReference type="PROSITE" id="PS51918"/>
    </source>
</evidence>
<dbReference type="InterPro" id="IPR004559">
    <property type="entry name" value="HemW-like"/>
</dbReference>
<dbReference type="Proteomes" id="UP000295479">
    <property type="component" value="Unassembled WGS sequence"/>
</dbReference>
<dbReference type="GO" id="GO:0006779">
    <property type="term" value="P:porphyrin-containing compound biosynthetic process"/>
    <property type="evidence" value="ECO:0007669"/>
    <property type="project" value="InterPro"/>
</dbReference>
<dbReference type="PANTHER" id="PTHR13932:SF5">
    <property type="entry name" value="RADICAL S-ADENOSYL METHIONINE DOMAIN-CONTAINING PROTEIN 1, MITOCHONDRIAL"/>
    <property type="match status" value="1"/>
</dbReference>
<comment type="subcellular location">
    <subcellularLocation>
        <location evidence="2">Cytoplasm</location>
    </subcellularLocation>
</comment>
<keyword evidence="2" id="KW-0949">S-adenosyl-L-methionine</keyword>
<dbReference type="GO" id="GO:0004109">
    <property type="term" value="F:coproporphyrinogen oxidase activity"/>
    <property type="evidence" value="ECO:0007669"/>
    <property type="project" value="InterPro"/>
</dbReference>
<dbReference type="SUPFAM" id="SSF102114">
    <property type="entry name" value="Radical SAM enzymes"/>
    <property type="match status" value="1"/>
</dbReference>
<dbReference type="GO" id="GO:0051539">
    <property type="term" value="F:4 iron, 4 sulfur cluster binding"/>
    <property type="evidence" value="ECO:0007669"/>
    <property type="project" value="UniProtKB-UniRule"/>
</dbReference>
<dbReference type="RefSeq" id="WP_132008635.1">
    <property type="nucleotide sequence ID" value="NZ_SMFK01000015.1"/>
</dbReference>
<evidence type="ECO:0000256" key="2">
    <source>
        <dbReference type="RuleBase" id="RU364116"/>
    </source>
</evidence>
<dbReference type="SFLD" id="SFLDS00029">
    <property type="entry name" value="Radical_SAM"/>
    <property type="match status" value="1"/>
</dbReference>
<keyword evidence="2" id="KW-0411">Iron-sulfur</keyword>
<keyword evidence="2" id="KW-0479">Metal-binding</keyword>
<dbReference type="InterPro" id="IPR007197">
    <property type="entry name" value="rSAM"/>
</dbReference>
<dbReference type="SFLD" id="SFLDG01065">
    <property type="entry name" value="anaerobic_coproporphyrinogen-I"/>
    <property type="match status" value="1"/>
</dbReference>
<reference evidence="4 5" key="1">
    <citation type="submission" date="2019-03" db="EMBL/GenBank/DDBJ databases">
        <title>Flavobacterium AR-3-4 sp. nov. isolated from arctic soil.</title>
        <authorList>
            <person name="Chaudhary D.K."/>
        </authorList>
    </citation>
    <scope>NUCLEOTIDE SEQUENCE [LARGE SCALE GENOMIC DNA]</scope>
    <source>
        <strain evidence="4 5">AR-3-4</strain>
    </source>
</reference>